<sequence length="77" mass="8912">MPIYELHCNGCDTDFETLAHSSDETIPCVHCGSADTHRYISLTSYRHADHWMKNMMSAMHKSQERDKLKKELEAQTV</sequence>
<proteinExistence type="predicted"/>
<dbReference type="EMBL" id="AP026709">
    <property type="protein sequence ID" value="BDQ37201.1"/>
    <property type="molecule type" value="Genomic_DNA"/>
</dbReference>
<reference evidence="2 3" key="1">
    <citation type="submission" date="2022-08" db="EMBL/GenBank/DDBJ databases">
        <title>Genome Sequence of the sulphate-reducing bacterium, Pseudodesulfovibrio sp. SYK.</title>
        <authorList>
            <person name="Kondo R."/>
            <person name="Kataoka T."/>
        </authorList>
    </citation>
    <scope>NUCLEOTIDE SEQUENCE [LARGE SCALE GENOMIC DNA]</scope>
    <source>
        <strain evidence="2 3">SYK</strain>
    </source>
</reference>
<organism evidence="2 3">
    <name type="scientific">Pseudodesulfovibrio nedwellii</name>
    <dbReference type="NCBI Taxonomy" id="2973072"/>
    <lineage>
        <taxon>Bacteria</taxon>
        <taxon>Pseudomonadati</taxon>
        <taxon>Thermodesulfobacteriota</taxon>
        <taxon>Desulfovibrionia</taxon>
        <taxon>Desulfovibrionales</taxon>
        <taxon>Desulfovibrionaceae</taxon>
    </lineage>
</organism>
<keyword evidence="3" id="KW-1185">Reference proteome</keyword>
<dbReference type="SMART" id="SM00834">
    <property type="entry name" value="CxxC_CXXC_SSSS"/>
    <property type="match status" value="1"/>
</dbReference>
<evidence type="ECO:0000259" key="1">
    <source>
        <dbReference type="SMART" id="SM00834"/>
    </source>
</evidence>
<feature type="domain" description="Putative regulatory protein FmdB zinc ribbon" evidence="1">
    <location>
        <begin position="1"/>
        <end position="41"/>
    </location>
</feature>
<protein>
    <recommendedName>
        <fullName evidence="1">Putative regulatory protein FmdB zinc ribbon domain-containing protein</fullName>
    </recommendedName>
</protein>
<dbReference type="Proteomes" id="UP001317742">
    <property type="component" value="Chromosome"/>
</dbReference>
<name>A0ABN6S5A8_9BACT</name>
<dbReference type="RefSeq" id="WP_281763060.1">
    <property type="nucleotide sequence ID" value="NZ_AP026709.1"/>
</dbReference>
<accession>A0ABN6S5A8</accession>
<evidence type="ECO:0000313" key="3">
    <source>
        <dbReference type="Proteomes" id="UP001317742"/>
    </source>
</evidence>
<evidence type="ECO:0000313" key="2">
    <source>
        <dbReference type="EMBL" id="BDQ37201.1"/>
    </source>
</evidence>
<dbReference type="Pfam" id="PF09723">
    <property type="entry name" value="Zn_ribbon_8"/>
    <property type="match status" value="1"/>
</dbReference>
<dbReference type="NCBIfam" id="TIGR02605">
    <property type="entry name" value="CxxC_CxxC_SSSS"/>
    <property type="match status" value="1"/>
</dbReference>
<gene>
    <name evidence="2" type="ORF">SYK_15610</name>
</gene>
<dbReference type="InterPro" id="IPR013429">
    <property type="entry name" value="Regulatory_FmdB_Zinc_ribbon"/>
</dbReference>